<dbReference type="AlphaFoldDB" id="A0A498IPQ8"/>
<dbReference type="PANTHER" id="PTHR47074">
    <property type="entry name" value="BNAC02G40300D PROTEIN"/>
    <property type="match status" value="1"/>
</dbReference>
<evidence type="ECO:0000313" key="1">
    <source>
        <dbReference type="EMBL" id="RXH83942.1"/>
    </source>
</evidence>
<evidence type="ECO:0000313" key="2">
    <source>
        <dbReference type="Proteomes" id="UP000290289"/>
    </source>
</evidence>
<gene>
    <name evidence="1" type="ORF">DVH24_013187</name>
</gene>
<comment type="caution">
    <text evidence="1">The sequence shown here is derived from an EMBL/GenBank/DDBJ whole genome shotgun (WGS) entry which is preliminary data.</text>
</comment>
<dbReference type="PANTHER" id="PTHR47074:SF11">
    <property type="entry name" value="REVERSE TRANSCRIPTASE-LIKE PROTEIN"/>
    <property type="match status" value="1"/>
</dbReference>
<protein>
    <submittedName>
        <fullName evidence="1">Uncharacterized protein</fullName>
    </submittedName>
</protein>
<dbReference type="InterPro" id="IPR052929">
    <property type="entry name" value="RNase_H-like_EbsB-rel"/>
</dbReference>
<reference evidence="1 2" key="1">
    <citation type="submission" date="2018-10" db="EMBL/GenBank/DDBJ databases">
        <title>A high-quality apple genome assembly.</title>
        <authorList>
            <person name="Hu J."/>
        </authorList>
    </citation>
    <scope>NUCLEOTIDE SEQUENCE [LARGE SCALE GENOMIC DNA]</scope>
    <source>
        <strain evidence="2">cv. HFTH1</strain>
        <tissue evidence="1">Young leaf</tissue>
    </source>
</reference>
<name>A0A498IPQ8_MALDO</name>
<proteinExistence type="predicted"/>
<keyword evidence="2" id="KW-1185">Reference proteome</keyword>
<accession>A0A498IPQ8</accession>
<organism evidence="1 2">
    <name type="scientific">Malus domestica</name>
    <name type="common">Apple</name>
    <name type="synonym">Pyrus malus</name>
    <dbReference type="NCBI Taxonomy" id="3750"/>
    <lineage>
        <taxon>Eukaryota</taxon>
        <taxon>Viridiplantae</taxon>
        <taxon>Streptophyta</taxon>
        <taxon>Embryophyta</taxon>
        <taxon>Tracheophyta</taxon>
        <taxon>Spermatophyta</taxon>
        <taxon>Magnoliopsida</taxon>
        <taxon>eudicotyledons</taxon>
        <taxon>Gunneridae</taxon>
        <taxon>Pentapetalae</taxon>
        <taxon>rosids</taxon>
        <taxon>fabids</taxon>
        <taxon>Rosales</taxon>
        <taxon>Rosaceae</taxon>
        <taxon>Amygdaloideae</taxon>
        <taxon>Maleae</taxon>
        <taxon>Malus</taxon>
    </lineage>
</organism>
<sequence length="107" mass="11275">MRKQVNEFKAAIPGHVVSKYVQEMAVLVVAGQSVRWKRPDLGSIKFNCDGAWNASTMHGGIGWVARDFAGLLQVAGGTGKLMFLSSIAAEAAAVRAAMGGCCESGLY</sequence>
<dbReference type="EMBL" id="RDQH01000337">
    <property type="protein sequence ID" value="RXH83942.1"/>
    <property type="molecule type" value="Genomic_DNA"/>
</dbReference>
<dbReference type="Proteomes" id="UP000290289">
    <property type="component" value="Chromosome 11"/>
</dbReference>